<keyword evidence="2" id="KW-1185">Reference proteome</keyword>
<dbReference type="AlphaFoldDB" id="A0A1M7ZGL2"/>
<dbReference type="EMBL" id="FRXN01000004">
    <property type="protein sequence ID" value="SHO64041.1"/>
    <property type="molecule type" value="Genomic_DNA"/>
</dbReference>
<name>A0A1M7ZGL2_9BACT</name>
<dbReference type="STRING" id="1073327.SAMN04488108_3211"/>
<accession>A0A1M7ZGL2</accession>
<organism evidence="1 2">
    <name type="scientific">Algoriphagus zhangzhouensis</name>
    <dbReference type="NCBI Taxonomy" id="1073327"/>
    <lineage>
        <taxon>Bacteria</taxon>
        <taxon>Pseudomonadati</taxon>
        <taxon>Bacteroidota</taxon>
        <taxon>Cytophagia</taxon>
        <taxon>Cytophagales</taxon>
        <taxon>Cyclobacteriaceae</taxon>
        <taxon>Algoriphagus</taxon>
    </lineage>
</organism>
<gene>
    <name evidence="1" type="ORF">SAMN04488108_3211</name>
</gene>
<evidence type="ECO:0000313" key="1">
    <source>
        <dbReference type="EMBL" id="SHO64041.1"/>
    </source>
</evidence>
<evidence type="ECO:0008006" key="3">
    <source>
        <dbReference type="Google" id="ProtNLM"/>
    </source>
</evidence>
<reference evidence="2" key="1">
    <citation type="submission" date="2016-12" db="EMBL/GenBank/DDBJ databases">
        <authorList>
            <person name="Varghese N."/>
            <person name="Submissions S."/>
        </authorList>
    </citation>
    <scope>NUCLEOTIDE SEQUENCE [LARGE SCALE GENOMIC DNA]</scope>
    <source>
        <strain evidence="2">DSM 25035</strain>
    </source>
</reference>
<dbReference type="Proteomes" id="UP000184609">
    <property type="component" value="Unassembled WGS sequence"/>
</dbReference>
<proteinExistence type="predicted"/>
<protein>
    <recommendedName>
        <fullName evidence="3">DUF4835 domain-containing protein</fullName>
    </recommendedName>
</protein>
<dbReference type="InterPro" id="IPR032274">
    <property type="entry name" value="DUF4835"/>
</dbReference>
<evidence type="ECO:0000313" key="2">
    <source>
        <dbReference type="Proteomes" id="UP000184609"/>
    </source>
</evidence>
<sequence>MDQSLRFYFIFRGMKKLLFTFLFLFPSILTFSQELNFTVIINSDRARIQNTNVFTQMKNSFEQFLNGRSWTTDEFKPEERIKGNLLITINDVPQVGVYSATVQIQTVRPIYGTDYESLAFNFADRNWNFEYIESQPLEFNRFTFLNNISSLLAFYANIALGLDYDTFEKEGGSQFFAIANDIVNNAQQSGRAGWVQSTSDRRNRYWLINDIYTSSVFSSIREAYYFYHRQGLDLLQVEPETAYQNILEAIKLVAAANKTQPNGIFTISFMDAKSDEISQILKNASLEIRTEAVELLLEVDPNNARKYNELLKS</sequence>
<dbReference type="Pfam" id="PF16119">
    <property type="entry name" value="DUF4835"/>
    <property type="match status" value="1"/>
</dbReference>